<name>A0A1I7AMR5_9FLAO</name>
<dbReference type="GO" id="GO:0009247">
    <property type="term" value="P:glycolipid biosynthetic process"/>
    <property type="evidence" value="ECO:0007669"/>
    <property type="project" value="UniProtKB-ARBA"/>
</dbReference>
<dbReference type="Proteomes" id="UP000236454">
    <property type="component" value="Unassembled WGS sequence"/>
</dbReference>
<protein>
    <submittedName>
        <fullName evidence="8">KDO2-lipid IV(A) lauroyltransferase</fullName>
    </submittedName>
</protein>
<keyword evidence="5 7" id="KW-0472">Membrane</keyword>
<evidence type="ECO:0000313" key="9">
    <source>
        <dbReference type="Proteomes" id="UP000236454"/>
    </source>
</evidence>
<dbReference type="InterPro" id="IPR004960">
    <property type="entry name" value="LipA_acyltrans"/>
</dbReference>
<evidence type="ECO:0000256" key="4">
    <source>
        <dbReference type="ARBA" id="ARBA00022679"/>
    </source>
</evidence>
<feature type="transmembrane region" description="Helical" evidence="7">
    <location>
        <begin position="6"/>
        <end position="33"/>
    </location>
</feature>
<keyword evidence="6" id="KW-0012">Acyltransferase</keyword>
<dbReference type="GO" id="GO:0016746">
    <property type="term" value="F:acyltransferase activity"/>
    <property type="evidence" value="ECO:0007669"/>
    <property type="project" value="UniProtKB-KW"/>
</dbReference>
<dbReference type="PANTHER" id="PTHR30606">
    <property type="entry name" value="LIPID A BIOSYNTHESIS LAUROYL ACYLTRANSFERASE"/>
    <property type="match status" value="1"/>
</dbReference>
<keyword evidence="9" id="KW-1185">Reference proteome</keyword>
<gene>
    <name evidence="8" type="ORF">SAMN05216474_2240</name>
</gene>
<dbReference type="AlphaFoldDB" id="A0A1I7AMR5"/>
<dbReference type="GO" id="GO:0005886">
    <property type="term" value="C:plasma membrane"/>
    <property type="evidence" value="ECO:0007669"/>
    <property type="project" value="UniProtKB-SubCell"/>
</dbReference>
<proteinExistence type="predicted"/>
<dbReference type="STRING" id="477690.SAMN05216474_2240"/>
<keyword evidence="7" id="KW-0812">Transmembrane</keyword>
<evidence type="ECO:0000313" key="8">
    <source>
        <dbReference type="EMBL" id="SFT76239.1"/>
    </source>
</evidence>
<evidence type="ECO:0000256" key="6">
    <source>
        <dbReference type="ARBA" id="ARBA00023315"/>
    </source>
</evidence>
<keyword evidence="3" id="KW-0997">Cell inner membrane</keyword>
<keyword evidence="7" id="KW-1133">Transmembrane helix</keyword>
<evidence type="ECO:0000256" key="5">
    <source>
        <dbReference type="ARBA" id="ARBA00023136"/>
    </source>
</evidence>
<dbReference type="EMBL" id="FPAS01000003">
    <property type="protein sequence ID" value="SFT76239.1"/>
    <property type="molecule type" value="Genomic_DNA"/>
</dbReference>
<accession>A0A1I7AMR5</accession>
<dbReference type="OrthoDB" id="9801955at2"/>
<evidence type="ECO:0000256" key="3">
    <source>
        <dbReference type="ARBA" id="ARBA00022519"/>
    </source>
</evidence>
<dbReference type="CDD" id="cd07984">
    <property type="entry name" value="LPLAT_LABLAT-like"/>
    <property type="match status" value="1"/>
</dbReference>
<reference evidence="8 9" key="1">
    <citation type="submission" date="2016-10" db="EMBL/GenBank/DDBJ databases">
        <authorList>
            <person name="de Groot N.N."/>
        </authorList>
    </citation>
    <scope>NUCLEOTIDE SEQUENCE [LARGE SCALE GENOMIC DNA]</scope>
    <source>
        <strain evidence="8 9">CGMCC 1.7005</strain>
    </source>
</reference>
<organism evidence="8 9">
    <name type="scientific">Lishizhenia tianjinensis</name>
    <dbReference type="NCBI Taxonomy" id="477690"/>
    <lineage>
        <taxon>Bacteria</taxon>
        <taxon>Pseudomonadati</taxon>
        <taxon>Bacteroidota</taxon>
        <taxon>Flavobacteriia</taxon>
        <taxon>Flavobacteriales</taxon>
        <taxon>Crocinitomicaceae</taxon>
        <taxon>Lishizhenia</taxon>
    </lineage>
</organism>
<evidence type="ECO:0000256" key="2">
    <source>
        <dbReference type="ARBA" id="ARBA00022475"/>
    </source>
</evidence>
<dbReference type="RefSeq" id="WP_090249525.1">
    <property type="nucleotide sequence ID" value="NZ_FPAS01000003.1"/>
</dbReference>
<keyword evidence="2" id="KW-1003">Cell membrane</keyword>
<comment type="subcellular location">
    <subcellularLocation>
        <location evidence="1">Cell inner membrane</location>
    </subcellularLocation>
</comment>
<dbReference type="Pfam" id="PF03279">
    <property type="entry name" value="Lip_A_acyltrans"/>
    <property type="match status" value="1"/>
</dbReference>
<evidence type="ECO:0000256" key="7">
    <source>
        <dbReference type="SAM" id="Phobius"/>
    </source>
</evidence>
<sequence>MISKIAYYIIILPFSFLPLWLLYGIGDLLYLLLLTVLPYRKKVINANIDRAFPQMSQREKSKLRRKFYRYFSNLLMESVKGLSISKSSLLKRVSVENPEVMEVLYKEGKDVLFVGGHYNNWEWLILIQDVLFSHKAIGVGKPLSNGFLNVKMNARRERFGMTVTNNKALKACFEKYLNSDHPAAVLLLADQSPGDSLKSYWMQFLGTLTPVLYGPEYLAVSYNTAVVYYEMKRTKRGFYTLSLKVLEKEPRTTHWGEITEKHAREMEATILEHPEFWIWSHKRWKRTIPDNLEALKMKQKEKFHHLLAKYK</sequence>
<keyword evidence="4 8" id="KW-0808">Transferase</keyword>
<dbReference type="PANTHER" id="PTHR30606:SF10">
    <property type="entry name" value="PHOSPHATIDYLINOSITOL MANNOSIDE ACYLTRANSFERASE"/>
    <property type="match status" value="1"/>
</dbReference>
<evidence type="ECO:0000256" key="1">
    <source>
        <dbReference type="ARBA" id="ARBA00004533"/>
    </source>
</evidence>